<keyword evidence="3 5" id="KW-0808">Transferase</keyword>
<comment type="cofactor">
    <cofactor evidence="5">
        <name>pyridoxal 5'-phosphate</name>
        <dbReference type="ChEBI" id="CHEBI:597326"/>
    </cofactor>
    <text evidence="5">Binds 1 pyridoxal phosphate per subunit.</text>
</comment>
<dbReference type="CDD" id="cd00610">
    <property type="entry name" value="OAT_like"/>
    <property type="match status" value="1"/>
</dbReference>
<dbReference type="PIRSF" id="PIRSF000521">
    <property type="entry name" value="Transaminase_4ab_Lys_Orn"/>
    <property type="match status" value="1"/>
</dbReference>
<dbReference type="Pfam" id="PF00202">
    <property type="entry name" value="Aminotran_3"/>
    <property type="match status" value="1"/>
</dbReference>
<comment type="pathway">
    <text evidence="5">Amino-acid biosynthesis; L-arginine biosynthesis; N(2)-acetyl-L-ornithine from L-glutamate: step 4/4.</text>
</comment>
<dbReference type="HAMAP" id="MF_01107">
    <property type="entry name" value="ArgD_aminotrans_3"/>
    <property type="match status" value="1"/>
</dbReference>
<gene>
    <name evidence="5" type="primary">argD</name>
    <name evidence="6" type="ORF">BLIN101_02584</name>
</gene>
<dbReference type="AlphaFoldDB" id="A0A2H1JR32"/>
<dbReference type="GO" id="GO:0006526">
    <property type="term" value="P:L-arginine biosynthetic process"/>
    <property type="evidence" value="ECO:0007669"/>
    <property type="project" value="UniProtKB-UniRule"/>
</dbReference>
<feature type="modified residue" description="N6-(pyridoxal phosphate)lysine" evidence="5">
    <location>
        <position position="270"/>
    </location>
</feature>
<keyword evidence="5" id="KW-0055">Arginine biosynthesis</keyword>
<dbReference type="InterPro" id="IPR015421">
    <property type="entry name" value="PyrdxlP-dep_Trfase_major"/>
</dbReference>
<dbReference type="UniPathway" id="UPA00068">
    <property type="reaction ID" value="UER00109"/>
</dbReference>
<evidence type="ECO:0000313" key="6">
    <source>
        <dbReference type="EMBL" id="SMX89950.1"/>
    </source>
</evidence>
<name>A0A2H1JR32_BRELN</name>
<dbReference type="InterPro" id="IPR004636">
    <property type="entry name" value="AcOrn/SuccOrn_fam"/>
</dbReference>
<dbReference type="InterPro" id="IPR050103">
    <property type="entry name" value="Class-III_PLP-dep_AT"/>
</dbReference>
<dbReference type="GO" id="GO:0005737">
    <property type="term" value="C:cytoplasm"/>
    <property type="evidence" value="ECO:0007669"/>
    <property type="project" value="UniProtKB-SubCell"/>
</dbReference>
<comment type="similarity">
    <text evidence="5">Belongs to the class-III pyridoxal-phosphate-dependent aminotransferase family. ArgD subfamily.</text>
</comment>
<dbReference type="EMBL" id="FXZA01000018">
    <property type="protein sequence ID" value="SMX89950.1"/>
    <property type="molecule type" value="Genomic_DNA"/>
</dbReference>
<dbReference type="Proteomes" id="UP000234498">
    <property type="component" value="Unassembled WGS sequence"/>
</dbReference>
<dbReference type="NCBIfam" id="NF002874">
    <property type="entry name" value="PRK03244.1"/>
    <property type="match status" value="1"/>
</dbReference>
<organism evidence="6 7">
    <name type="scientific">Brevibacterium linens</name>
    <dbReference type="NCBI Taxonomy" id="1703"/>
    <lineage>
        <taxon>Bacteria</taxon>
        <taxon>Bacillati</taxon>
        <taxon>Actinomycetota</taxon>
        <taxon>Actinomycetes</taxon>
        <taxon>Micrococcales</taxon>
        <taxon>Brevibacteriaceae</taxon>
        <taxon>Brevibacterium</taxon>
    </lineage>
</organism>
<accession>A0A2H1JR32</accession>
<dbReference type="NCBIfam" id="TIGR00707">
    <property type="entry name" value="argD"/>
    <property type="match status" value="1"/>
</dbReference>
<keyword evidence="4 5" id="KW-0663">Pyridoxal phosphate</keyword>
<evidence type="ECO:0000313" key="7">
    <source>
        <dbReference type="Proteomes" id="UP000234498"/>
    </source>
</evidence>
<dbReference type="Gene3D" id="3.90.1150.10">
    <property type="entry name" value="Aspartate Aminotransferase, domain 1"/>
    <property type="match status" value="1"/>
</dbReference>
<feature type="binding site" evidence="5">
    <location>
        <position position="299"/>
    </location>
    <ligand>
        <name>N(2)-acetyl-L-ornithine</name>
        <dbReference type="ChEBI" id="CHEBI:57805"/>
    </ligand>
</feature>
<feature type="binding site" evidence="5">
    <location>
        <position position="300"/>
    </location>
    <ligand>
        <name>pyridoxal 5'-phosphate</name>
        <dbReference type="ChEBI" id="CHEBI:597326"/>
    </ligand>
</feature>
<dbReference type="PROSITE" id="PS00600">
    <property type="entry name" value="AA_TRANSFER_CLASS_3"/>
    <property type="match status" value="1"/>
</dbReference>
<dbReference type="InterPro" id="IPR005814">
    <property type="entry name" value="Aminotrans_3"/>
</dbReference>
<dbReference type="InterPro" id="IPR049704">
    <property type="entry name" value="Aminotrans_3_PPA_site"/>
</dbReference>
<dbReference type="RefSeq" id="WP_101595993.1">
    <property type="nucleotide sequence ID" value="NZ_FXZA01000018.1"/>
</dbReference>
<dbReference type="FunFam" id="3.40.640.10:FF:000004">
    <property type="entry name" value="Acetylornithine aminotransferase"/>
    <property type="match status" value="1"/>
</dbReference>
<comment type="catalytic activity">
    <reaction evidence="5">
        <text>N(2)-acetyl-L-ornithine + 2-oxoglutarate = N-acetyl-L-glutamate 5-semialdehyde + L-glutamate</text>
        <dbReference type="Rhea" id="RHEA:18049"/>
        <dbReference type="ChEBI" id="CHEBI:16810"/>
        <dbReference type="ChEBI" id="CHEBI:29123"/>
        <dbReference type="ChEBI" id="CHEBI:29985"/>
        <dbReference type="ChEBI" id="CHEBI:57805"/>
        <dbReference type="EC" id="2.6.1.11"/>
    </reaction>
</comment>
<dbReference type="OrthoDB" id="9801052at2"/>
<evidence type="ECO:0000256" key="2">
    <source>
        <dbReference type="ARBA" id="ARBA00022605"/>
    </source>
</evidence>
<dbReference type="PANTHER" id="PTHR11986:SF79">
    <property type="entry name" value="ACETYLORNITHINE AMINOTRANSFERASE, MITOCHONDRIAL"/>
    <property type="match status" value="1"/>
</dbReference>
<dbReference type="GO" id="GO:0003992">
    <property type="term" value="F:N2-acetyl-L-ornithine:2-oxoglutarate 5-aminotransferase activity"/>
    <property type="evidence" value="ECO:0007669"/>
    <property type="project" value="UniProtKB-UniRule"/>
</dbReference>
<dbReference type="SUPFAM" id="SSF53383">
    <property type="entry name" value="PLP-dependent transferases"/>
    <property type="match status" value="1"/>
</dbReference>
<reference evidence="6 7" key="1">
    <citation type="submission" date="2017-03" db="EMBL/GenBank/DDBJ databases">
        <authorList>
            <person name="Afonso C.L."/>
            <person name="Miller P.J."/>
            <person name="Scott M.A."/>
            <person name="Spackman E."/>
            <person name="Goraichik I."/>
            <person name="Dimitrov K.M."/>
            <person name="Suarez D.L."/>
            <person name="Swayne D.E."/>
        </authorList>
    </citation>
    <scope>NUCLEOTIDE SEQUENCE [LARGE SCALE GENOMIC DNA]</scope>
    <source>
        <strain evidence="6 7">Mu101</strain>
    </source>
</reference>
<dbReference type="EC" id="2.6.1.11" evidence="5"/>
<keyword evidence="2 5" id="KW-0028">Amino-acid biosynthesis</keyword>
<comment type="subcellular location">
    <subcellularLocation>
        <location evidence="5">Cytoplasm</location>
    </subcellularLocation>
</comment>
<feature type="binding site" evidence="5">
    <location>
        <position position="155"/>
    </location>
    <ligand>
        <name>N(2)-acetyl-L-ornithine</name>
        <dbReference type="ChEBI" id="CHEBI:57805"/>
    </ligand>
</feature>
<dbReference type="GO" id="GO:0042802">
    <property type="term" value="F:identical protein binding"/>
    <property type="evidence" value="ECO:0007669"/>
    <property type="project" value="TreeGrafter"/>
</dbReference>
<feature type="binding site" evidence="5">
    <location>
        <position position="152"/>
    </location>
    <ligand>
        <name>pyridoxal 5'-phosphate</name>
        <dbReference type="ChEBI" id="CHEBI:597326"/>
    </ligand>
</feature>
<dbReference type="InterPro" id="IPR015422">
    <property type="entry name" value="PyrdxlP-dep_Trfase_small"/>
</dbReference>
<feature type="binding site" evidence="5">
    <location>
        <begin position="237"/>
        <end position="240"/>
    </location>
    <ligand>
        <name>pyridoxal 5'-phosphate</name>
        <dbReference type="ChEBI" id="CHEBI:597326"/>
    </ligand>
</feature>
<comment type="subunit">
    <text evidence="5">Homodimer.</text>
</comment>
<keyword evidence="5" id="KW-0963">Cytoplasm</keyword>
<dbReference type="PANTHER" id="PTHR11986">
    <property type="entry name" value="AMINOTRANSFERASE CLASS III"/>
    <property type="match status" value="1"/>
</dbReference>
<evidence type="ECO:0000256" key="3">
    <source>
        <dbReference type="ARBA" id="ARBA00022679"/>
    </source>
</evidence>
<proteinExistence type="inferred from homology"/>
<protein>
    <recommendedName>
        <fullName evidence="5">Acetylornithine aminotransferase</fullName>
        <shortName evidence="5">ACOAT</shortName>
        <ecNumber evidence="5">2.6.1.11</ecNumber>
    </recommendedName>
</protein>
<dbReference type="GO" id="GO:0030170">
    <property type="term" value="F:pyridoxal phosphate binding"/>
    <property type="evidence" value="ECO:0007669"/>
    <property type="project" value="InterPro"/>
</dbReference>
<feature type="binding site" evidence="5">
    <location>
        <begin position="123"/>
        <end position="124"/>
    </location>
    <ligand>
        <name>pyridoxal 5'-phosphate</name>
        <dbReference type="ChEBI" id="CHEBI:597326"/>
    </ligand>
</feature>
<keyword evidence="1 5" id="KW-0032">Aminotransferase</keyword>
<dbReference type="InterPro" id="IPR015424">
    <property type="entry name" value="PyrdxlP-dep_Trfase"/>
</dbReference>
<evidence type="ECO:0000256" key="4">
    <source>
        <dbReference type="ARBA" id="ARBA00022898"/>
    </source>
</evidence>
<evidence type="ECO:0000256" key="1">
    <source>
        <dbReference type="ARBA" id="ARBA00022576"/>
    </source>
</evidence>
<sequence>MSDQTGTQDSAVQASDQAQTWRDDFSRVLSPVFGSPQLDIVRGEGSYVWDAAGKQYLDLLAGIAVNALGHCHPAWVNAITEQASTLGHISNFFTSPAQIGLAEKLHEVLDLPAGSAVFFSNSGTEANEAAFKMARRAAGGGRPFIIAVEGAFHGRTMGALALTAKEAYRAPFAPGVPGVVHVPYGDVEALEAAINENTAAVFIEPVQGEVGVRTHPAGYLTAVRELTTRVGALMILDEVQSGIGRTGSWFAHQDPEIGEGITPDIITSAKGLGGGMPIGATITVGDANTGLLEAGQHGTTFGGNPLSCAAGLAVLETIEKDELLAHVSEVSEWLKAQLAKVDGIGEITGKGLLLGLELTGGASGDSATGAADAQVPDSKAVAARALEAGFIINPVAPGRLRLAPPLTITTEELTPFVKALPGLITG</sequence>
<dbReference type="Gene3D" id="3.40.640.10">
    <property type="entry name" value="Type I PLP-dependent aspartate aminotransferase-like (Major domain)"/>
    <property type="match status" value="1"/>
</dbReference>
<comment type="miscellaneous">
    <text evidence="5">May also have succinyldiaminopimelate aminotransferase activity, thus carrying out the corresponding step in lysine biosynthesis.</text>
</comment>
<evidence type="ECO:0000256" key="5">
    <source>
        <dbReference type="HAMAP-Rule" id="MF_01107"/>
    </source>
</evidence>